<evidence type="ECO:0000256" key="3">
    <source>
        <dbReference type="ARBA" id="ARBA00004286"/>
    </source>
</evidence>
<dbReference type="GO" id="GO:0031573">
    <property type="term" value="P:mitotic intra-S DNA damage checkpoint signaling"/>
    <property type="evidence" value="ECO:0007669"/>
    <property type="project" value="TreeGrafter"/>
</dbReference>
<proteinExistence type="inferred from homology"/>
<dbReference type="Gene3D" id="3.30.110.110">
    <property type="entry name" value="Mre11, capping domain"/>
    <property type="match status" value="1"/>
</dbReference>
<dbReference type="Proteomes" id="UP000232875">
    <property type="component" value="Unassembled WGS sequence"/>
</dbReference>
<evidence type="ECO:0000259" key="19">
    <source>
        <dbReference type="SMART" id="SM01347"/>
    </source>
</evidence>
<evidence type="ECO:0000256" key="10">
    <source>
        <dbReference type="ARBA" id="ARBA00022801"/>
    </source>
</evidence>
<keyword evidence="12 16" id="KW-0234">DNA repair</keyword>
<feature type="compositionally biased region" description="Basic and acidic residues" evidence="18">
    <location>
        <begin position="545"/>
        <end position="557"/>
    </location>
</feature>
<dbReference type="AlphaFoldDB" id="A0A2N1JH91"/>
<dbReference type="SMART" id="SM01347">
    <property type="entry name" value="Mre11_DNA_bind"/>
    <property type="match status" value="1"/>
</dbReference>
<dbReference type="GO" id="GO:0030145">
    <property type="term" value="F:manganese ion binding"/>
    <property type="evidence" value="ECO:0007669"/>
    <property type="project" value="UniProtKB-UniRule"/>
</dbReference>
<evidence type="ECO:0000256" key="12">
    <source>
        <dbReference type="ARBA" id="ARBA00023204"/>
    </source>
</evidence>
<evidence type="ECO:0000256" key="6">
    <source>
        <dbReference type="ARBA" id="ARBA00022722"/>
    </source>
</evidence>
<protein>
    <recommendedName>
        <fullName evidence="16">Double-strand break repair protein</fullName>
    </recommendedName>
</protein>
<dbReference type="Pfam" id="PF00149">
    <property type="entry name" value="Metallophos"/>
    <property type="match status" value="1"/>
</dbReference>
<keyword evidence="7" id="KW-0479">Metal-binding</keyword>
<evidence type="ECO:0000256" key="13">
    <source>
        <dbReference type="ARBA" id="ARBA00023211"/>
    </source>
</evidence>
<dbReference type="GO" id="GO:0006303">
    <property type="term" value="P:double-strand break repair via nonhomologous end joining"/>
    <property type="evidence" value="ECO:0007669"/>
    <property type="project" value="TreeGrafter"/>
</dbReference>
<keyword evidence="5" id="KW-0158">Chromosome</keyword>
<dbReference type="GO" id="GO:0030870">
    <property type="term" value="C:Mre11 complex"/>
    <property type="evidence" value="ECO:0007669"/>
    <property type="project" value="UniProtKB-UniRule"/>
</dbReference>
<evidence type="ECO:0000256" key="5">
    <source>
        <dbReference type="ARBA" id="ARBA00022454"/>
    </source>
</evidence>
<keyword evidence="15 16" id="KW-0469">Meiosis</keyword>
<feature type="active site" description="Proton donor" evidence="17">
    <location>
        <position position="130"/>
    </location>
</feature>
<name>A0A2N1JH91_9BASI</name>
<keyword evidence="14 16" id="KW-0539">Nucleus</keyword>
<dbReference type="Pfam" id="PF04152">
    <property type="entry name" value="Mre11_DNA_bind"/>
    <property type="match status" value="1"/>
</dbReference>
<keyword evidence="11 16" id="KW-0269">Exonuclease</keyword>
<dbReference type="InterPro" id="IPR007281">
    <property type="entry name" value="Mre11_DNA-bd"/>
</dbReference>
<dbReference type="OrthoDB" id="30417at2759"/>
<dbReference type="GO" id="GO:0000723">
    <property type="term" value="P:telomere maintenance"/>
    <property type="evidence" value="ECO:0007669"/>
    <property type="project" value="TreeGrafter"/>
</dbReference>
<evidence type="ECO:0000256" key="9">
    <source>
        <dbReference type="ARBA" id="ARBA00022763"/>
    </source>
</evidence>
<dbReference type="InterPro" id="IPR004843">
    <property type="entry name" value="Calcineurin-like_PHP"/>
</dbReference>
<dbReference type="GO" id="GO:0097552">
    <property type="term" value="P:mitochondrial double-strand break repair via homologous recombination"/>
    <property type="evidence" value="ECO:0007669"/>
    <property type="project" value="TreeGrafter"/>
</dbReference>
<dbReference type="FunFam" id="3.60.21.10:FF:000011">
    <property type="entry name" value="Double-strand break repair protein"/>
    <property type="match status" value="1"/>
</dbReference>
<evidence type="ECO:0000256" key="15">
    <source>
        <dbReference type="ARBA" id="ARBA00023254"/>
    </source>
</evidence>
<evidence type="ECO:0000256" key="7">
    <source>
        <dbReference type="ARBA" id="ARBA00022723"/>
    </source>
</evidence>
<dbReference type="InterPro" id="IPR029052">
    <property type="entry name" value="Metallo-depent_PP-like"/>
</dbReference>
<comment type="subcellular location">
    <subcellularLocation>
        <location evidence="3">Chromosome</location>
    </subcellularLocation>
    <subcellularLocation>
        <location evidence="2 16">Nucleus</location>
    </subcellularLocation>
</comment>
<keyword evidence="8 16" id="KW-0255">Endonuclease</keyword>
<comment type="similarity">
    <text evidence="4 16">Belongs to the MRE11/RAD32 family.</text>
</comment>
<dbReference type="InterPro" id="IPR038487">
    <property type="entry name" value="Mre11_capping_dom"/>
</dbReference>
<sequence length="646" mass="72538">MSGEERTELDESIRFLLASDLHLGYLERDPVRGQDSIHTFREILELAYARNVDFILLGGDVFHENKPSRTTMFQTMSLLREYTFGDKPIPIELLSDPYGDQVKGVSFPAVNYEDANLNVSIPLFSIHGNHDDPQGTSADGPLSALDIPAAGGLLNYFGRIDLPSRDGSQQKRKADDGDDNLMKLKPILLRKGDTRLAMYGIGNIKDERLSYELKSKHVCMYRPSEDPDAWFNILVVHQNRASHTPRAHIPESAFDDAVNLVVWGHEHEQRIMPERVAEKNYYISQPGSTIATSLTPGETGDKCAAIVHVSRKDFKMEPFVLHTVRPFVMHDIDLSAEAAKTKLDPTDRTHVAKLLRTQIESLITLAAQQWIERFASVPESARPSPMVPLVRLRVAYESKLPLGNLARFGQEFRGRVANPGDILQLQLKRRGRTPAQRSERAVRLDKDMLPAERLERVQLASLVMENVRLQSFEMLNVAKLQESVMGYVEKDERDAIEHFLGSSLEDVVKELERGTLDEAQLQQRLEHISTARRTDAYALEVDHTASQEERAMHDVAQRTRQLSAPSPVRATSPAFSHPVRSPSPSFSPPRPQRRSAARSDASPPVQALPPPLSSRASALDALVKTSRRTTGRNTSRRARARPDESF</sequence>
<dbReference type="PANTHER" id="PTHR10139">
    <property type="entry name" value="DOUBLE-STRAND BREAK REPAIR PROTEIN MRE11"/>
    <property type="match status" value="1"/>
</dbReference>
<dbReference type="GO" id="GO:0035861">
    <property type="term" value="C:site of double-strand break"/>
    <property type="evidence" value="ECO:0007669"/>
    <property type="project" value="TreeGrafter"/>
</dbReference>
<keyword evidence="10 16" id="KW-0378">Hydrolase</keyword>
<dbReference type="SUPFAM" id="SSF56300">
    <property type="entry name" value="Metallo-dependent phosphatases"/>
    <property type="match status" value="1"/>
</dbReference>
<organism evidence="20 21">
    <name type="scientific">Malassezia vespertilionis</name>
    <dbReference type="NCBI Taxonomy" id="2020962"/>
    <lineage>
        <taxon>Eukaryota</taxon>
        <taxon>Fungi</taxon>
        <taxon>Dikarya</taxon>
        <taxon>Basidiomycota</taxon>
        <taxon>Ustilaginomycotina</taxon>
        <taxon>Malasseziomycetes</taxon>
        <taxon>Malasseziales</taxon>
        <taxon>Malasseziaceae</taxon>
        <taxon>Malassezia</taxon>
    </lineage>
</organism>
<evidence type="ECO:0000256" key="8">
    <source>
        <dbReference type="ARBA" id="ARBA00022759"/>
    </source>
</evidence>
<dbReference type="EMBL" id="KZ454987">
    <property type="protein sequence ID" value="PKI85908.1"/>
    <property type="molecule type" value="Genomic_DNA"/>
</dbReference>
<evidence type="ECO:0000256" key="14">
    <source>
        <dbReference type="ARBA" id="ARBA00023242"/>
    </source>
</evidence>
<evidence type="ECO:0000256" key="4">
    <source>
        <dbReference type="ARBA" id="ARBA00009028"/>
    </source>
</evidence>
<dbReference type="PANTHER" id="PTHR10139:SF1">
    <property type="entry name" value="DOUBLE-STRAND BREAK REPAIR PROTEIN MRE11"/>
    <property type="match status" value="1"/>
</dbReference>
<evidence type="ECO:0000313" key="21">
    <source>
        <dbReference type="Proteomes" id="UP000232875"/>
    </source>
</evidence>
<dbReference type="STRING" id="2020962.A0A2N1JH91"/>
<keyword evidence="21" id="KW-1185">Reference proteome</keyword>
<dbReference type="Gene3D" id="3.60.21.10">
    <property type="match status" value="1"/>
</dbReference>
<evidence type="ECO:0000256" key="11">
    <source>
        <dbReference type="ARBA" id="ARBA00022839"/>
    </source>
</evidence>
<comment type="function">
    <text evidence="16">Core component of the MRN complex, which plays a central role in double-strand break (DSB) repair, DNA recombination, maintenance of telomere integrity and meiosis. The MRN complex is involved in the repair of DNA double-strand breaks (DSBs) via homologous recombination (HR), an error-free mechanism which primarily occurs during S and G2 phases. The complex (1) mediates the end resection of damaged DNA, which generates proper single-stranded DNA, a key initial steps in HR, and is (2) required for the recruitment of other repair factors and efficient activation of ATM and ATR upon DNA damage. Within the MRN complex, MRE11 possesses both single-strand endonuclease activity and double-strand-specific 3'-5' exonuclease activity. MRE11 first endonucleolytically cleaves the 5' strand at DNA DSB ends to prevent non-homologous end joining (NHEJ) and licence HR. It then generates a single-stranded DNA gap via 3' to 5' exonucleolytic degradation, which is required for single-strand invasion and recombination.</text>
</comment>
<accession>A0A2N1JH91</accession>
<evidence type="ECO:0000313" key="20">
    <source>
        <dbReference type="EMBL" id="PKI85908.1"/>
    </source>
</evidence>
<feature type="region of interest" description="Disordered" evidence="18">
    <location>
        <begin position="545"/>
        <end position="646"/>
    </location>
</feature>
<evidence type="ECO:0000256" key="1">
    <source>
        <dbReference type="ARBA" id="ARBA00001936"/>
    </source>
</evidence>
<dbReference type="CDD" id="cd00840">
    <property type="entry name" value="MPP_Mre11_N"/>
    <property type="match status" value="1"/>
</dbReference>
<dbReference type="GO" id="GO:0008296">
    <property type="term" value="F:3'-5'-DNA exonuclease activity"/>
    <property type="evidence" value="ECO:0007669"/>
    <property type="project" value="InterPro"/>
</dbReference>
<evidence type="ECO:0000256" key="17">
    <source>
        <dbReference type="PIRSR" id="PIRSR000882-1"/>
    </source>
</evidence>
<comment type="cofactor">
    <cofactor evidence="1 16">
        <name>Mn(2+)</name>
        <dbReference type="ChEBI" id="CHEBI:29035"/>
    </cofactor>
</comment>
<dbReference type="GO" id="GO:0000014">
    <property type="term" value="F:single-stranded DNA endodeoxyribonuclease activity"/>
    <property type="evidence" value="ECO:0007669"/>
    <property type="project" value="TreeGrafter"/>
</dbReference>
<evidence type="ECO:0000256" key="16">
    <source>
        <dbReference type="PIRNR" id="PIRNR000882"/>
    </source>
</evidence>
<dbReference type="PIRSF" id="PIRSF000882">
    <property type="entry name" value="DSB_repair_MRE11"/>
    <property type="match status" value="1"/>
</dbReference>
<keyword evidence="6 16" id="KW-0540">Nuclease</keyword>
<dbReference type="GO" id="GO:0007095">
    <property type="term" value="P:mitotic G2 DNA damage checkpoint signaling"/>
    <property type="evidence" value="ECO:0007669"/>
    <property type="project" value="TreeGrafter"/>
</dbReference>
<reference evidence="20 21" key="1">
    <citation type="submission" date="2017-10" db="EMBL/GenBank/DDBJ databases">
        <title>A novel species of cold-tolerant Malassezia isolated from bats.</title>
        <authorList>
            <person name="Lorch J.M."/>
            <person name="Palmer J.M."/>
            <person name="Vanderwolf K.J."/>
            <person name="Schmidt K.Z."/>
            <person name="Verant M.L."/>
            <person name="Weller T.J."/>
            <person name="Blehert D.S."/>
        </authorList>
    </citation>
    <scope>NUCLEOTIDE SEQUENCE [LARGE SCALE GENOMIC DNA]</scope>
    <source>
        <strain evidence="20 21">NWHC:44797-103</strain>
    </source>
</reference>
<dbReference type="GO" id="GO:0000724">
    <property type="term" value="P:double-strand break repair via homologous recombination"/>
    <property type="evidence" value="ECO:0007669"/>
    <property type="project" value="TreeGrafter"/>
</dbReference>
<dbReference type="InterPro" id="IPR041796">
    <property type="entry name" value="Mre11_N"/>
</dbReference>
<evidence type="ECO:0000256" key="18">
    <source>
        <dbReference type="SAM" id="MobiDB-lite"/>
    </source>
</evidence>
<feature type="compositionally biased region" description="Basic residues" evidence="18">
    <location>
        <begin position="625"/>
        <end position="639"/>
    </location>
</feature>
<dbReference type="GO" id="GO:0042138">
    <property type="term" value="P:meiotic DNA double-strand break formation"/>
    <property type="evidence" value="ECO:0007669"/>
    <property type="project" value="TreeGrafter"/>
</dbReference>
<gene>
    <name evidence="20" type="primary">MRE11</name>
    <name evidence="20" type="ORF">MVES_000505</name>
</gene>
<evidence type="ECO:0000256" key="2">
    <source>
        <dbReference type="ARBA" id="ARBA00004123"/>
    </source>
</evidence>
<feature type="domain" description="Mre11 DNA-binding" evidence="19">
    <location>
        <begin position="314"/>
        <end position="487"/>
    </location>
</feature>
<keyword evidence="9 16" id="KW-0227">DNA damage</keyword>
<dbReference type="InterPro" id="IPR003701">
    <property type="entry name" value="Mre11"/>
</dbReference>
<keyword evidence="13 16" id="KW-0464">Manganese</keyword>